<reference evidence="2 3" key="1">
    <citation type="journal article" date="2014" name="PLoS ONE">
        <title>The first complete genome sequence of the class fimbriimonadia in the phylum armatimonadetes.</title>
        <authorList>
            <person name="Hu Z.Y."/>
            <person name="Wang Y.Z."/>
            <person name="Im W.T."/>
            <person name="Wang S.Y."/>
            <person name="Zhao G.P."/>
            <person name="Zheng H.J."/>
            <person name="Quan Z.X."/>
        </authorList>
    </citation>
    <scope>NUCLEOTIDE SEQUENCE [LARGE SCALE GENOMIC DNA]</scope>
    <source>
        <strain evidence="2">Gsoil 348</strain>
    </source>
</reference>
<evidence type="ECO:0000256" key="1">
    <source>
        <dbReference type="SAM" id="MobiDB-lite"/>
    </source>
</evidence>
<feature type="compositionally biased region" description="Gly residues" evidence="1">
    <location>
        <begin position="204"/>
        <end position="215"/>
    </location>
</feature>
<gene>
    <name evidence="2" type="ORF">OP10G_2621</name>
</gene>
<dbReference type="EMBL" id="CP007139">
    <property type="protein sequence ID" value="AIE85989.1"/>
    <property type="molecule type" value="Genomic_DNA"/>
</dbReference>
<dbReference type="AlphaFoldDB" id="A0A068NWM0"/>
<feature type="region of interest" description="Disordered" evidence="1">
    <location>
        <begin position="31"/>
        <end position="51"/>
    </location>
</feature>
<feature type="region of interest" description="Disordered" evidence="1">
    <location>
        <begin position="173"/>
        <end position="238"/>
    </location>
</feature>
<organism evidence="2 3">
    <name type="scientific">Fimbriimonas ginsengisoli Gsoil 348</name>
    <dbReference type="NCBI Taxonomy" id="661478"/>
    <lineage>
        <taxon>Bacteria</taxon>
        <taxon>Bacillati</taxon>
        <taxon>Armatimonadota</taxon>
        <taxon>Fimbriimonadia</taxon>
        <taxon>Fimbriimonadales</taxon>
        <taxon>Fimbriimonadaceae</taxon>
        <taxon>Fimbriimonas</taxon>
    </lineage>
</organism>
<dbReference type="Proteomes" id="UP000027982">
    <property type="component" value="Chromosome"/>
</dbReference>
<name>A0A068NWM0_FIMGI</name>
<dbReference type="KEGG" id="fgi:OP10G_2621"/>
<accession>A0A068NWM0</accession>
<dbReference type="STRING" id="661478.OP10G_2621"/>
<evidence type="ECO:0000313" key="2">
    <source>
        <dbReference type="EMBL" id="AIE85989.1"/>
    </source>
</evidence>
<protein>
    <submittedName>
        <fullName evidence="2">Uncharacterized protein</fullName>
    </submittedName>
</protein>
<evidence type="ECO:0000313" key="3">
    <source>
        <dbReference type="Proteomes" id="UP000027982"/>
    </source>
</evidence>
<dbReference type="RefSeq" id="WP_025225462.1">
    <property type="nucleotide sequence ID" value="NZ_CP007139.1"/>
</dbReference>
<dbReference type="HOGENOM" id="CLU_1164493_0_0_0"/>
<sequence length="238" mass="25170">MPKMAVVSKPILIGGLILIGAAVVFVSNGQDAPKTVKKPPKSHSKSLSKLESEFTEEDYTTRFGKPNQKLRNLFSPLVVAEAPKTAVVLPTGPVEPPKDVDKIPAELADNDGNWVYTGFAQVNGKDLALIENSTTHQGGFVKQGEIWKKTKIIAISTGSIVLLDKDGKPKVILRYDPNRPQPAQTPGGAPNSGSVQPVNPLQGPIGGPSGFRGGPSGPPPGMQIRPMPGNMGTMIIQD</sequence>
<proteinExistence type="predicted"/>
<keyword evidence="3" id="KW-1185">Reference proteome</keyword>
<feature type="compositionally biased region" description="Basic residues" evidence="1">
    <location>
        <begin position="35"/>
        <end position="46"/>
    </location>
</feature>